<comment type="caution">
    <text evidence="3">The sequence shown here is derived from an EMBL/GenBank/DDBJ whole genome shotgun (WGS) entry which is preliminary data.</text>
</comment>
<protein>
    <recommendedName>
        <fullName evidence="2">Reverse transcriptase domain-containing protein</fullName>
    </recommendedName>
</protein>
<proteinExistence type="predicted"/>
<dbReference type="PANTHER" id="PTHR19446">
    <property type="entry name" value="REVERSE TRANSCRIPTASES"/>
    <property type="match status" value="1"/>
</dbReference>
<name>A0ABR3H2E1_LOXSC</name>
<feature type="region of interest" description="Disordered" evidence="1">
    <location>
        <begin position="457"/>
        <end position="521"/>
    </location>
</feature>
<dbReference type="InterPro" id="IPR000477">
    <property type="entry name" value="RT_dom"/>
</dbReference>
<evidence type="ECO:0000259" key="2">
    <source>
        <dbReference type="PROSITE" id="PS50878"/>
    </source>
</evidence>
<dbReference type="Proteomes" id="UP001549920">
    <property type="component" value="Unassembled WGS sequence"/>
</dbReference>
<organism evidence="3 4">
    <name type="scientific">Loxostege sticticalis</name>
    <name type="common">Beet webworm moth</name>
    <dbReference type="NCBI Taxonomy" id="481309"/>
    <lineage>
        <taxon>Eukaryota</taxon>
        <taxon>Metazoa</taxon>
        <taxon>Ecdysozoa</taxon>
        <taxon>Arthropoda</taxon>
        <taxon>Hexapoda</taxon>
        <taxon>Insecta</taxon>
        <taxon>Pterygota</taxon>
        <taxon>Neoptera</taxon>
        <taxon>Endopterygota</taxon>
        <taxon>Lepidoptera</taxon>
        <taxon>Glossata</taxon>
        <taxon>Ditrysia</taxon>
        <taxon>Pyraloidea</taxon>
        <taxon>Crambidae</taxon>
        <taxon>Pyraustinae</taxon>
        <taxon>Loxostege</taxon>
    </lineage>
</organism>
<dbReference type="Pfam" id="PF00078">
    <property type="entry name" value="RVT_1"/>
    <property type="match status" value="1"/>
</dbReference>
<dbReference type="InterPro" id="IPR043502">
    <property type="entry name" value="DNA/RNA_pol_sf"/>
</dbReference>
<keyword evidence="4" id="KW-1185">Reference proteome</keyword>
<feature type="domain" description="Reverse transcriptase" evidence="2">
    <location>
        <begin position="68"/>
        <end position="339"/>
    </location>
</feature>
<dbReference type="PROSITE" id="PS50878">
    <property type="entry name" value="RT_POL"/>
    <property type="match status" value="1"/>
</dbReference>
<reference evidence="3 4" key="1">
    <citation type="submission" date="2024-06" db="EMBL/GenBank/DDBJ databases">
        <title>A chromosome-level genome assembly of beet webworm, Loxostege sticticalis.</title>
        <authorList>
            <person name="Zhang Y."/>
        </authorList>
    </citation>
    <scope>NUCLEOTIDE SEQUENCE [LARGE SCALE GENOMIC DNA]</scope>
    <source>
        <strain evidence="3">AQ026</strain>
        <tissue evidence="3">Whole body</tissue>
    </source>
</reference>
<evidence type="ECO:0000256" key="1">
    <source>
        <dbReference type="SAM" id="MobiDB-lite"/>
    </source>
</evidence>
<evidence type="ECO:0000313" key="4">
    <source>
        <dbReference type="Proteomes" id="UP001549920"/>
    </source>
</evidence>
<gene>
    <name evidence="3" type="ORF">ABMA27_010837</name>
</gene>
<dbReference type="SUPFAM" id="SSF56672">
    <property type="entry name" value="DNA/RNA polymerases"/>
    <property type="match status" value="1"/>
</dbReference>
<accession>A0ABR3H2E1</accession>
<dbReference type="EMBL" id="JBEUOH010000028">
    <property type="protein sequence ID" value="KAL0858978.1"/>
    <property type="molecule type" value="Genomic_DNA"/>
</dbReference>
<evidence type="ECO:0000313" key="3">
    <source>
        <dbReference type="EMBL" id="KAL0858978.1"/>
    </source>
</evidence>
<dbReference type="CDD" id="cd01650">
    <property type="entry name" value="RT_nLTR_like"/>
    <property type="match status" value="1"/>
</dbReference>
<sequence>MVECRVNEFLSVPRPPLRGDDFISPVELKKVALRLPKRKAPGPDGISTTALTQLPNRGLVALTRLFNGILRTGHFPEAWKEGRVIVLPKPGKDKRLPASYRPITLLSHVAKLFERLLLRRIRPFVSLRDEQFGFRSGHSTTLQLARVLHQLTEARNRGHYTVGVFLDIEKAFDRVWHPGLLFKLIDTKMPPALVGVVASFLQGRSFHVSVEDVISQPRPITAGVPQGSCLSPLLYAAYTNDIPTLRDQIADGVRDVELALFADDSAYFTSSRNAEHAARKMQKLLELLPAWLDQWRMAVNVGKTAALLTGLKRIMPPPLKLRGSDIEWQSQVTYLGCRIDRSLRMVSQVNHVVSQAKMARAMLRPVLTSRLPLRAKLSVYKTYVRSRLTYAAPAWYSLCSPAQRSKLQVQQNVSLRVLTGAGRYVRNDVIARDLQIPSVEEFVVGLARRMFDRADHGPHRHLQNIAPLHTRPPDATGRPLPRDLLSDPTAEIEMPVQTASPAPQNTDDIPRPRFRVIPARP</sequence>
<feature type="compositionally biased region" description="Polar residues" evidence="1">
    <location>
        <begin position="497"/>
        <end position="507"/>
    </location>
</feature>